<evidence type="ECO:0000313" key="4">
    <source>
        <dbReference type="Proteomes" id="UP001596201"/>
    </source>
</evidence>
<dbReference type="RefSeq" id="WP_227227906.1">
    <property type="nucleotide sequence ID" value="NZ_JAJCVJ010000001.1"/>
</dbReference>
<keyword evidence="1" id="KW-1133">Transmembrane helix</keyword>
<dbReference type="Proteomes" id="UP001596201">
    <property type="component" value="Unassembled WGS sequence"/>
</dbReference>
<feature type="transmembrane region" description="Helical" evidence="1">
    <location>
        <begin position="109"/>
        <end position="128"/>
    </location>
</feature>
<name>A0ABD5R9X6_9EURY</name>
<sequence>MAALRELRRAFGTLVSHPAVLVLAVALAVLRPPPALRYLYGPIYLVLAGLTFFVTPVVLVALLTRADDALRDREPSSLVAAVKDRYAGLLVGNLGFVGLQFGVNLAVGLFAALILVVLLVVGVGLGGLADGGAATATTTGTDSALPTALAGVTLVGYLLVLLFGLVGFGVNLLVDFALVFYKPAIVVADRDVGDAFRESYHLVRENLGTAGGFYVLRLAVGLLFGGIALALAVVVFSVGELGSLLETSRGGLVVLLAVVAVAYLSRSLTYAITLPYTVNVYQFLRYRDEQA</sequence>
<evidence type="ECO:0000313" key="3">
    <source>
        <dbReference type="EMBL" id="MFC5366759.1"/>
    </source>
</evidence>
<keyword evidence="1" id="KW-0812">Transmembrane</keyword>
<feature type="transmembrane region" description="Helical" evidence="1">
    <location>
        <begin position="42"/>
        <end position="64"/>
    </location>
</feature>
<organism evidence="3 4">
    <name type="scientific">Salinirubrum litoreum</name>
    <dbReference type="NCBI Taxonomy" id="1126234"/>
    <lineage>
        <taxon>Archaea</taxon>
        <taxon>Methanobacteriati</taxon>
        <taxon>Methanobacteriota</taxon>
        <taxon>Stenosarchaea group</taxon>
        <taxon>Halobacteria</taxon>
        <taxon>Halobacteriales</taxon>
        <taxon>Haloferacaceae</taxon>
        <taxon>Salinirubrum</taxon>
    </lineage>
</organism>
<feature type="transmembrane region" description="Helical" evidence="1">
    <location>
        <begin position="12"/>
        <end position="30"/>
    </location>
</feature>
<protein>
    <recommendedName>
        <fullName evidence="2">DUF7847 domain-containing protein</fullName>
    </recommendedName>
</protein>
<accession>A0ABD5R9X6</accession>
<feature type="transmembrane region" description="Helical" evidence="1">
    <location>
        <begin position="214"/>
        <end position="238"/>
    </location>
</feature>
<evidence type="ECO:0000256" key="1">
    <source>
        <dbReference type="SAM" id="Phobius"/>
    </source>
</evidence>
<evidence type="ECO:0000259" key="2">
    <source>
        <dbReference type="Pfam" id="PF25231"/>
    </source>
</evidence>
<dbReference type="EMBL" id="JBHSKX010000001">
    <property type="protein sequence ID" value="MFC5366759.1"/>
    <property type="molecule type" value="Genomic_DNA"/>
</dbReference>
<proteinExistence type="predicted"/>
<dbReference type="InterPro" id="IPR057169">
    <property type="entry name" value="DUF7847"/>
</dbReference>
<keyword evidence="1" id="KW-0472">Membrane</keyword>
<feature type="transmembrane region" description="Helical" evidence="1">
    <location>
        <begin position="250"/>
        <end position="272"/>
    </location>
</feature>
<reference evidence="3 4" key="1">
    <citation type="journal article" date="2019" name="Int. J. Syst. Evol. Microbiol.">
        <title>The Global Catalogue of Microorganisms (GCM) 10K type strain sequencing project: providing services to taxonomists for standard genome sequencing and annotation.</title>
        <authorList>
            <consortium name="The Broad Institute Genomics Platform"/>
            <consortium name="The Broad Institute Genome Sequencing Center for Infectious Disease"/>
            <person name="Wu L."/>
            <person name="Ma J."/>
        </authorList>
    </citation>
    <scope>NUCLEOTIDE SEQUENCE [LARGE SCALE GENOMIC DNA]</scope>
    <source>
        <strain evidence="3 4">CGMCC 1.12237</strain>
    </source>
</reference>
<feature type="transmembrane region" description="Helical" evidence="1">
    <location>
        <begin position="149"/>
        <end position="174"/>
    </location>
</feature>
<dbReference type="AlphaFoldDB" id="A0ABD5R9X6"/>
<gene>
    <name evidence="3" type="ORF">ACFPJ5_07380</name>
</gene>
<comment type="caution">
    <text evidence="3">The sequence shown here is derived from an EMBL/GenBank/DDBJ whole genome shotgun (WGS) entry which is preliminary data.</text>
</comment>
<dbReference type="Pfam" id="PF25231">
    <property type="entry name" value="DUF7847"/>
    <property type="match status" value="1"/>
</dbReference>
<feature type="domain" description="DUF7847" evidence="2">
    <location>
        <begin position="1"/>
        <end position="282"/>
    </location>
</feature>
<keyword evidence="4" id="KW-1185">Reference proteome</keyword>